<comment type="catalytic activity">
    <reaction evidence="11">
        <text>Couples ATP hydrolysis with the unwinding of duplex DNA by translocating in the 3'-5' direction.</text>
        <dbReference type="EC" id="5.6.2.4"/>
    </reaction>
</comment>
<reference evidence="17 18" key="1">
    <citation type="submission" date="2016-11" db="EMBL/GenBank/DDBJ databases">
        <authorList>
            <person name="Jaros S."/>
            <person name="Januszkiewicz K."/>
            <person name="Wedrychowicz H."/>
        </authorList>
    </citation>
    <scope>NUCLEOTIDE SEQUENCE [LARGE SCALE GENOMIC DNA]</scope>
    <source>
        <strain evidence="17 18">DSM 26991</strain>
    </source>
</reference>
<dbReference type="GO" id="GO:0016887">
    <property type="term" value="F:ATP hydrolysis activity"/>
    <property type="evidence" value="ECO:0007669"/>
    <property type="project" value="RHEA"/>
</dbReference>
<keyword evidence="5 14" id="KW-0347">Helicase</keyword>
<protein>
    <recommendedName>
        <fullName evidence="12">DNA 3'-5' helicase</fullName>
        <ecNumber evidence="12">5.6.2.4</ecNumber>
    </recommendedName>
</protein>
<evidence type="ECO:0000256" key="4">
    <source>
        <dbReference type="ARBA" id="ARBA00022801"/>
    </source>
</evidence>
<dbReference type="GO" id="GO:0043138">
    <property type="term" value="F:3'-5' DNA helicase activity"/>
    <property type="evidence" value="ECO:0007669"/>
    <property type="project" value="UniProtKB-EC"/>
</dbReference>
<dbReference type="InterPro" id="IPR027417">
    <property type="entry name" value="P-loop_NTPase"/>
</dbReference>
<dbReference type="Gene3D" id="1.10.3170.10">
    <property type="entry name" value="Recbcd, chain B, domain 2"/>
    <property type="match status" value="1"/>
</dbReference>
<dbReference type="Gene3D" id="3.90.320.10">
    <property type="match status" value="1"/>
</dbReference>
<keyword evidence="3" id="KW-0227">DNA damage</keyword>
<dbReference type="GO" id="GO:0004527">
    <property type="term" value="F:exonuclease activity"/>
    <property type="evidence" value="ECO:0007669"/>
    <property type="project" value="UniProtKB-KW"/>
</dbReference>
<dbReference type="Pfam" id="PF00580">
    <property type="entry name" value="UvrD-helicase"/>
    <property type="match status" value="1"/>
</dbReference>
<evidence type="ECO:0000256" key="10">
    <source>
        <dbReference type="ARBA" id="ARBA00023235"/>
    </source>
</evidence>
<keyword evidence="7 14" id="KW-0067">ATP-binding</keyword>
<evidence type="ECO:0000256" key="14">
    <source>
        <dbReference type="PROSITE-ProRule" id="PRU00560"/>
    </source>
</evidence>
<keyword evidence="4 14" id="KW-0378">Hydrolase</keyword>
<keyword evidence="18" id="KW-1185">Reference proteome</keyword>
<name>A0A1M5EBB2_9BACE</name>
<evidence type="ECO:0000256" key="1">
    <source>
        <dbReference type="ARBA" id="ARBA00022722"/>
    </source>
</evidence>
<evidence type="ECO:0000259" key="16">
    <source>
        <dbReference type="PROSITE" id="PS51217"/>
    </source>
</evidence>
<evidence type="ECO:0000259" key="15">
    <source>
        <dbReference type="PROSITE" id="PS51198"/>
    </source>
</evidence>
<keyword evidence="9" id="KW-0234">DNA repair</keyword>
<dbReference type="EMBL" id="FQTV01000013">
    <property type="protein sequence ID" value="SHF76476.1"/>
    <property type="molecule type" value="Genomic_DNA"/>
</dbReference>
<dbReference type="GO" id="GO:0005829">
    <property type="term" value="C:cytosol"/>
    <property type="evidence" value="ECO:0007669"/>
    <property type="project" value="TreeGrafter"/>
</dbReference>
<dbReference type="STRING" id="1297750.SAMN05444405_11372"/>
<dbReference type="InterPro" id="IPR011604">
    <property type="entry name" value="PDDEXK-like_dom_sf"/>
</dbReference>
<evidence type="ECO:0000256" key="6">
    <source>
        <dbReference type="ARBA" id="ARBA00022839"/>
    </source>
</evidence>
<keyword evidence="10" id="KW-0413">Isomerase</keyword>
<accession>A0A1M5EBB2</accession>
<sequence>MSVSPELLVYKASAGSGKTFTLAVEYIKLLIQNPRAYQQILAVTFTNKATSEMKERILSQLYGIWTADKDSAAYLDKVCTELNMPEAEVRKAAGTALNYMIHDYSRFRVETIDSFFQSVMRNLARELELSPNLNIELNNTEVLSDAVDSMIEKLKPTSEVLAWLLDYIDERIKDDKRWNVSGEVKNFGRNIFDEGYIEKGSGLRAKLKNPNYIGNYKKELQAIQEEALDQMKGFADQFNGLLEEHGLTPLDLKNGARGIGSYFNKINNGVLSNDVRNITVEKCLESEDNWATKTSPQKNLIIELAHEELIPLLQAAEEYRVKNSTIVNSCRLSLQHVNKVRLLANIDEEVRSLNKENNRFLLSDTNALLHRLVQDGDSSFVFEKIGTSIRNVMIDEFQDTSRMQWDNFKLLLLEGLSQGSDSLIVGDVKQSIYRWRNGDWGILNGLRDKMDSFPVRVKTLTTNRRSEANIIRFNNSLFTAACNYLCDVYWEQQNEECYSLKDAYCDVKQESPKKEDKGYVKISFLAGDDKDTPPEERKDYVQYTMESLAEEVNDLIEQGVKLNDITILVRKNKTIPQIASFFEENLPYRIVSDEAFRLDASLAICMILDALRYLSNPENTIAKAQLAASYQNEVLKQGVDLNTLLLSEIDNYLPAEFVSGREALPLMPLYELIEELFRIFEMEKIENQDAYLFSFYDAVVEYLQNNSSDPDSFITFWEERLCGKTIPSGEIEGIRIMSIHKSKGLEFHTVLLPFCDWKLENETNNQLVWCSPTVPPFNELDLVPVNYSSAMAESIYKEDYLNERLQLWVDNLNLLYVAFTRAETNLIVWGKKDLKNTVSELLGRALRSVAVAESIEWNEDSPYEFGTLCPSEVKEQKATTNKLTTPPSSVPVQIESHLHNIEFRQSNRSADFIKGEDTGEGDSKYINQGQLFHTLFSAIETREDVQPAIERLLFEGVIPDSKTEKEIRKTAEKALSHPMVQEWYSGAYQLFNECAIIYKEKGTLEVRRPDRVMMNDDEVVVVDFKFGKKNKKYNEQVKGYISLLAEMGYKNIIGYLWYVYDEELEKVG</sequence>
<evidence type="ECO:0000256" key="2">
    <source>
        <dbReference type="ARBA" id="ARBA00022741"/>
    </source>
</evidence>
<comment type="catalytic activity">
    <reaction evidence="13">
        <text>ATP + H2O = ADP + phosphate + H(+)</text>
        <dbReference type="Rhea" id="RHEA:13065"/>
        <dbReference type="ChEBI" id="CHEBI:15377"/>
        <dbReference type="ChEBI" id="CHEBI:15378"/>
        <dbReference type="ChEBI" id="CHEBI:30616"/>
        <dbReference type="ChEBI" id="CHEBI:43474"/>
        <dbReference type="ChEBI" id="CHEBI:456216"/>
        <dbReference type="EC" id="5.6.2.4"/>
    </reaction>
</comment>
<dbReference type="Gene3D" id="3.40.50.300">
    <property type="entry name" value="P-loop containing nucleotide triphosphate hydrolases"/>
    <property type="match status" value="3"/>
</dbReference>
<evidence type="ECO:0000256" key="8">
    <source>
        <dbReference type="ARBA" id="ARBA00023125"/>
    </source>
</evidence>
<dbReference type="PROSITE" id="PS51217">
    <property type="entry name" value="UVRD_HELICASE_CTER"/>
    <property type="match status" value="1"/>
</dbReference>
<evidence type="ECO:0000256" key="13">
    <source>
        <dbReference type="ARBA" id="ARBA00048988"/>
    </source>
</evidence>
<evidence type="ECO:0000313" key="17">
    <source>
        <dbReference type="EMBL" id="SHF76476.1"/>
    </source>
</evidence>
<dbReference type="InterPro" id="IPR000212">
    <property type="entry name" value="DNA_helicase_UvrD/REP"/>
</dbReference>
<evidence type="ECO:0000256" key="12">
    <source>
        <dbReference type="ARBA" id="ARBA00034808"/>
    </source>
</evidence>
<evidence type="ECO:0000313" key="18">
    <source>
        <dbReference type="Proteomes" id="UP000184509"/>
    </source>
</evidence>
<dbReference type="OrthoDB" id="9810135at2"/>
<keyword evidence="2 14" id="KW-0547">Nucleotide-binding</keyword>
<dbReference type="PROSITE" id="PS51198">
    <property type="entry name" value="UVRD_HELICASE_ATP_BIND"/>
    <property type="match status" value="1"/>
</dbReference>
<dbReference type="AlphaFoldDB" id="A0A1M5EBB2"/>
<dbReference type="GO" id="GO:0003677">
    <property type="term" value="F:DNA binding"/>
    <property type="evidence" value="ECO:0007669"/>
    <property type="project" value="UniProtKB-KW"/>
</dbReference>
<evidence type="ECO:0000256" key="7">
    <source>
        <dbReference type="ARBA" id="ARBA00022840"/>
    </source>
</evidence>
<keyword evidence="1" id="KW-0540">Nuclease</keyword>
<dbReference type="GO" id="GO:0000725">
    <property type="term" value="P:recombinational repair"/>
    <property type="evidence" value="ECO:0007669"/>
    <property type="project" value="TreeGrafter"/>
</dbReference>
<feature type="domain" description="UvrD-like helicase C-terminal" evidence="16">
    <location>
        <begin position="502"/>
        <end position="744"/>
    </location>
</feature>
<dbReference type="Proteomes" id="UP000184509">
    <property type="component" value="Unassembled WGS sequence"/>
</dbReference>
<dbReference type="SUPFAM" id="SSF52540">
    <property type="entry name" value="P-loop containing nucleoside triphosphate hydrolases"/>
    <property type="match status" value="1"/>
</dbReference>
<dbReference type="InterPro" id="IPR014016">
    <property type="entry name" value="UvrD-like_ATP-bd"/>
</dbReference>
<evidence type="ECO:0000256" key="5">
    <source>
        <dbReference type="ARBA" id="ARBA00022806"/>
    </source>
</evidence>
<feature type="domain" description="UvrD-like helicase ATP-binding" evidence="15">
    <location>
        <begin position="1"/>
        <end position="467"/>
    </location>
</feature>
<organism evidence="17 18">
    <name type="scientific">Bacteroides luti</name>
    <dbReference type="NCBI Taxonomy" id="1297750"/>
    <lineage>
        <taxon>Bacteria</taxon>
        <taxon>Pseudomonadati</taxon>
        <taxon>Bacteroidota</taxon>
        <taxon>Bacteroidia</taxon>
        <taxon>Bacteroidales</taxon>
        <taxon>Bacteroidaceae</taxon>
        <taxon>Bacteroides</taxon>
    </lineage>
</organism>
<proteinExistence type="predicted"/>
<evidence type="ECO:0000256" key="3">
    <source>
        <dbReference type="ARBA" id="ARBA00022763"/>
    </source>
</evidence>
<evidence type="ECO:0000256" key="9">
    <source>
        <dbReference type="ARBA" id="ARBA00023204"/>
    </source>
</evidence>
<dbReference type="PANTHER" id="PTHR11070">
    <property type="entry name" value="UVRD / RECB / PCRA DNA HELICASE FAMILY MEMBER"/>
    <property type="match status" value="1"/>
</dbReference>
<dbReference type="InterPro" id="IPR014017">
    <property type="entry name" value="DNA_helicase_UvrD-like_C"/>
</dbReference>
<dbReference type="PANTHER" id="PTHR11070:SF67">
    <property type="entry name" value="DNA 3'-5' HELICASE"/>
    <property type="match status" value="1"/>
</dbReference>
<dbReference type="GO" id="GO:0005524">
    <property type="term" value="F:ATP binding"/>
    <property type="evidence" value="ECO:0007669"/>
    <property type="project" value="UniProtKB-UniRule"/>
</dbReference>
<evidence type="ECO:0000256" key="11">
    <source>
        <dbReference type="ARBA" id="ARBA00034617"/>
    </source>
</evidence>
<keyword evidence="6 17" id="KW-0269">Exonuclease</keyword>
<feature type="binding site" evidence="14">
    <location>
        <begin position="12"/>
        <end position="19"/>
    </location>
    <ligand>
        <name>ATP</name>
        <dbReference type="ChEBI" id="CHEBI:30616"/>
    </ligand>
</feature>
<gene>
    <name evidence="17" type="ORF">SAMN05444405_11372</name>
</gene>
<dbReference type="Pfam" id="PF13361">
    <property type="entry name" value="UvrD_C"/>
    <property type="match status" value="1"/>
</dbReference>
<dbReference type="EC" id="5.6.2.4" evidence="12"/>
<keyword evidence="8" id="KW-0238">DNA-binding</keyword>
<dbReference type="RefSeq" id="WP_073402844.1">
    <property type="nucleotide sequence ID" value="NZ_FQTV01000013.1"/>
</dbReference>